<accession>A0A1X1TEM8</accession>
<comment type="similarity">
    <text evidence="2">Belongs to the MTB12 family.</text>
</comment>
<feature type="domain" description="Low molecular weight antigen MTB12-like C-terminal" evidence="4">
    <location>
        <begin position="46"/>
        <end position="146"/>
    </location>
</feature>
<dbReference type="STRING" id="126673.AWC01_07390"/>
<keyword evidence="3" id="KW-0812">Transmembrane</keyword>
<keyword evidence="3" id="KW-1133">Transmembrane helix</keyword>
<feature type="transmembrane region" description="Helical" evidence="3">
    <location>
        <begin position="20"/>
        <end position="41"/>
    </location>
</feature>
<dbReference type="KEGG" id="mdr:MDOR_02270"/>
<dbReference type="OrthoDB" id="4427703at2"/>
<sequence length="152" mass="16387">MPPGPDPYTGRPSDRPTAVPFLIALGIIALVVIGIWLVNLVEGDQPTPEQLIGRAAAAQNDALQREDYSAFQQYTCRAEHATEAEVLERQRTSSAEQGARFLDGVSDVAVDGDRATATVTYHFDKSEDDKFGVATTFVREDGAWKVCSTGSG</sequence>
<keyword evidence="7" id="KW-1185">Reference proteome</keyword>
<dbReference type="Pfam" id="PF26580">
    <property type="entry name" value="Mtb12_C"/>
    <property type="match status" value="1"/>
</dbReference>
<dbReference type="Proteomes" id="UP000467201">
    <property type="component" value="Chromosome"/>
</dbReference>
<keyword evidence="3" id="KW-0472">Membrane</keyword>
<evidence type="ECO:0000313" key="6">
    <source>
        <dbReference type="EMBL" id="ORV42996.1"/>
    </source>
</evidence>
<dbReference type="Proteomes" id="UP000193564">
    <property type="component" value="Unassembled WGS sequence"/>
</dbReference>
<reference evidence="6 7" key="1">
    <citation type="submission" date="2016-01" db="EMBL/GenBank/DDBJ databases">
        <title>The new phylogeny of the genus Mycobacterium.</title>
        <authorList>
            <person name="Tarcisio F."/>
            <person name="Conor M."/>
            <person name="Antonella G."/>
            <person name="Elisabetta G."/>
            <person name="Giulia F.S."/>
            <person name="Sara T."/>
            <person name="Anna F."/>
            <person name="Clotilde B."/>
            <person name="Roberto B."/>
            <person name="Veronica D.S."/>
            <person name="Fabio R."/>
            <person name="Monica P."/>
            <person name="Olivier J."/>
            <person name="Enrico T."/>
            <person name="Nicola S."/>
        </authorList>
    </citation>
    <scope>NUCLEOTIDE SEQUENCE [LARGE SCALE GENOMIC DNA]</scope>
    <source>
        <strain evidence="6 7">DSM 44339</strain>
    </source>
</reference>
<evidence type="ECO:0000256" key="1">
    <source>
        <dbReference type="ARBA" id="ARBA00022729"/>
    </source>
</evidence>
<evidence type="ECO:0000313" key="7">
    <source>
        <dbReference type="Proteomes" id="UP000193564"/>
    </source>
</evidence>
<dbReference type="EMBL" id="AP022605">
    <property type="protein sequence ID" value="BBZ06058.1"/>
    <property type="molecule type" value="Genomic_DNA"/>
</dbReference>
<dbReference type="SUPFAM" id="SSF54427">
    <property type="entry name" value="NTF2-like"/>
    <property type="match status" value="1"/>
</dbReference>
<proteinExistence type="inferred from homology"/>
<dbReference type="InterPro" id="IPR058644">
    <property type="entry name" value="Mtb12-like_C"/>
</dbReference>
<dbReference type="AlphaFoldDB" id="A0A1X1TEM8"/>
<evidence type="ECO:0000256" key="2">
    <source>
        <dbReference type="ARBA" id="ARBA00093774"/>
    </source>
</evidence>
<dbReference type="EMBL" id="LQOS01000020">
    <property type="protein sequence ID" value="ORV42996.1"/>
    <property type="molecule type" value="Genomic_DNA"/>
</dbReference>
<name>A0A1X1TEM8_9MYCO</name>
<reference evidence="5 8" key="2">
    <citation type="journal article" date="2019" name="Emerg. Microbes Infect.">
        <title>Comprehensive subspecies identification of 175 nontuberculous mycobacteria species based on 7547 genomic profiles.</title>
        <authorList>
            <person name="Matsumoto Y."/>
            <person name="Kinjo T."/>
            <person name="Motooka D."/>
            <person name="Nabeya D."/>
            <person name="Jung N."/>
            <person name="Uechi K."/>
            <person name="Horii T."/>
            <person name="Iida T."/>
            <person name="Fujita J."/>
            <person name="Nakamura S."/>
        </authorList>
    </citation>
    <scope>NUCLEOTIDE SEQUENCE [LARGE SCALE GENOMIC DNA]</scope>
    <source>
        <strain evidence="5 8">JCM 12405</strain>
    </source>
</reference>
<evidence type="ECO:0000259" key="4">
    <source>
        <dbReference type="Pfam" id="PF26580"/>
    </source>
</evidence>
<dbReference type="RefSeq" id="WP_085189521.1">
    <property type="nucleotide sequence ID" value="NZ_AP022605.1"/>
</dbReference>
<dbReference type="InterPro" id="IPR032710">
    <property type="entry name" value="NTF2-like_dom_sf"/>
</dbReference>
<organism evidence="6 7">
    <name type="scientific">Mycolicibacterium doricum</name>
    <dbReference type="NCBI Taxonomy" id="126673"/>
    <lineage>
        <taxon>Bacteria</taxon>
        <taxon>Bacillati</taxon>
        <taxon>Actinomycetota</taxon>
        <taxon>Actinomycetes</taxon>
        <taxon>Mycobacteriales</taxon>
        <taxon>Mycobacteriaceae</taxon>
        <taxon>Mycolicibacterium</taxon>
    </lineage>
</organism>
<evidence type="ECO:0000256" key="3">
    <source>
        <dbReference type="SAM" id="Phobius"/>
    </source>
</evidence>
<evidence type="ECO:0000313" key="5">
    <source>
        <dbReference type="EMBL" id="BBZ06058.1"/>
    </source>
</evidence>
<keyword evidence="1" id="KW-0732">Signal</keyword>
<gene>
    <name evidence="6" type="ORF">AWC01_07390</name>
    <name evidence="5" type="ORF">MDOR_02270</name>
</gene>
<evidence type="ECO:0000313" key="8">
    <source>
        <dbReference type="Proteomes" id="UP000467201"/>
    </source>
</evidence>
<reference evidence="5" key="3">
    <citation type="submission" date="2020-02" db="EMBL/GenBank/DDBJ databases">
        <authorList>
            <person name="Matsumoto Y."/>
            <person name="Motooka D."/>
            <person name="Nakamura S."/>
        </authorList>
    </citation>
    <scope>NUCLEOTIDE SEQUENCE</scope>
    <source>
        <strain evidence="5">JCM 12405</strain>
    </source>
</reference>
<protein>
    <submittedName>
        <fullName evidence="6">Lumazine-binding protein</fullName>
    </submittedName>
</protein>